<sequence length="308" mass="33084">MTIIRGLLSLLVLLATLQAPGAIADLRIGVSMSNYDDVFLATLRNELKERGQKQGVQLQFEDARIDTVMQANQVLNMISQGVDALIVSPVDTAATRPITAAAVKAGIPLVYINRRPDVPTLPAGVVAVYSDDAEAGRMLGQYIAQRLNGKGSIAILMGDPTTNSAQQRTDGYKESLSKYPDIKIVEQQNGLWLRDKAMDITTGWLLTGQTIDAILANNDEMAIGAAMALGRSEKSTILVGGVDGTADGLTAIKRKMLAVSAFQDAGEQASRSIALCKDMIEKRPVQDVVIPMRLITPDNLGEFYGARL</sequence>
<evidence type="ECO:0000256" key="1">
    <source>
        <dbReference type="ARBA" id="ARBA00004196"/>
    </source>
</evidence>
<evidence type="ECO:0000313" key="5">
    <source>
        <dbReference type="EMBL" id="NUT85057.1"/>
    </source>
</evidence>
<dbReference type="SUPFAM" id="SSF53822">
    <property type="entry name" value="Periplasmic binding protein-like I"/>
    <property type="match status" value="1"/>
</dbReference>
<dbReference type="EMBL" id="JABFMR010000001">
    <property type="protein sequence ID" value="NUT85057.1"/>
    <property type="molecule type" value="Genomic_DNA"/>
</dbReference>
<accession>A0A7Y5Z1M3</accession>
<dbReference type="PANTHER" id="PTHR46847:SF1">
    <property type="entry name" value="D-ALLOSE-BINDING PERIPLASMIC PROTEIN-RELATED"/>
    <property type="match status" value="1"/>
</dbReference>
<evidence type="ECO:0000313" key="6">
    <source>
        <dbReference type="Proteomes" id="UP000536720"/>
    </source>
</evidence>
<gene>
    <name evidence="5" type="ORF">HNO91_01400</name>
</gene>
<name>A0A7Y5Z1M3_9PSED</name>
<feature type="domain" description="Periplasmic binding protein" evidence="4">
    <location>
        <begin position="28"/>
        <end position="282"/>
    </location>
</feature>
<dbReference type="InterPro" id="IPR025997">
    <property type="entry name" value="SBP_2_dom"/>
</dbReference>
<comment type="caution">
    <text evidence="5">The sequence shown here is derived from an EMBL/GenBank/DDBJ whole genome shotgun (WGS) entry which is preliminary data.</text>
</comment>
<organism evidence="5 6">
    <name type="scientific">Pseudomonas corrugata</name>
    <dbReference type="NCBI Taxonomy" id="47879"/>
    <lineage>
        <taxon>Bacteria</taxon>
        <taxon>Pseudomonadati</taxon>
        <taxon>Pseudomonadota</taxon>
        <taxon>Gammaproteobacteria</taxon>
        <taxon>Pseudomonadales</taxon>
        <taxon>Pseudomonadaceae</taxon>
        <taxon>Pseudomonas</taxon>
    </lineage>
</organism>
<keyword evidence="3" id="KW-0732">Signal</keyword>
<dbReference type="GO" id="GO:0030246">
    <property type="term" value="F:carbohydrate binding"/>
    <property type="evidence" value="ECO:0007669"/>
    <property type="project" value="UniProtKB-ARBA"/>
</dbReference>
<dbReference type="Proteomes" id="UP000536720">
    <property type="component" value="Unassembled WGS sequence"/>
</dbReference>
<reference evidence="5 6" key="1">
    <citation type="journal article" date="2020" name="Front. Plant Sci.">
        <title>Isolation of Rhizosphere Bacteria That Improve Quality and Water Stress Tolerance in Greenhouse Ornamentals.</title>
        <authorList>
            <person name="Nordstedt N.P."/>
            <person name="Jones M.L."/>
        </authorList>
    </citation>
    <scope>NUCLEOTIDE SEQUENCE [LARGE SCALE GENOMIC DNA]</scope>
    <source>
        <strain evidence="5 6">C7D2</strain>
    </source>
</reference>
<evidence type="ECO:0000256" key="3">
    <source>
        <dbReference type="ARBA" id="ARBA00022729"/>
    </source>
</evidence>
<dbReference type="RefSeq" id="WP_175361396.1">
    <property type="nucleotide sequence ID" value="NZ_JABFMR010000001.1"/>
</dbReference>
<protein>
    <submittedName>
        <fullName evidence="5">Substrate-binding domain-containing protein</fullName>
    </submittedName>
</protein>
<dbReference type="Pfam" id="PF13407">
    <property type="entry name" value="Peripla_BP_4"/>
    <property type="match status" value="1"/>
</dbReference>
<comment type="similarity">
    <text evidence="2">Belongs to the bacterial solute-binding protein 2 family.</text>
</comment>
<dbReference type="GO" id="GO:0030313">
    <property type="term" value="C:cell envelope"/>
    <property type="evidence" value="ECO:0007669"/>
    <property type="project" value="UniProtKB-SubCell"/>
</dbReference>
<evidence type="ECO:0000256" key="2">
    <source>
        <dbReference type="ARBA" id="ARBA00007639"/>
    </source>
</evidence>
<dbReference type="InterPro" id="IPR028082">
    <property type="entry name" value="Peripla_BP_I"/>
</dbReference>
<evidence type="ECO:0000259" key="4">
    <source>
        <dbReference type="Pfam" id="PF13407"/>
    </source>
</evidence>
<comment type="subcellular location">
    <subcellularLocation>
        <location evidence="1">Cell envelope</location>
    </subcellularLocation>
</comment>
<dbReference type="GO" id="GO:0055085">
    <property type="term" value="P:transmembrane transport"/>
    <property type="evidence" value="ECO:0007669"/>
    <property type="project" value="UniProtKB-ARBA"/>
</dbReference>
<proteinExistence type="inferred from homology"/>
<dbReference type="AlphaFoldDB" id="A0A7Y5Z1M3"/>
<dbReference type="PANTHER" id="PTHR46847">
    <property type="entry name" value="D-ALLOSE-BINDING PERIPLASMIC PROTEIN-RELATED"/>
    <property type="match status" value="1"/>
</dbReference>
<dbReference type="Gene3D" id="3.40.50.2300">
    <property type="match status" value="2"/>
</dbReference>